<reference evidence="2 3" key="1">
    <citation type="submission" date="2024-05" db="EMBL/GenBank/DDBJ databases">
        <authorList>
            <person name="Venkateswaran K."/>
        </authorList>
    </citation>
    <scope>NUCLEOTIDE SEQUENCE [LARGE SCALE GENOMIC DNA]</scope>
    <source>
        <strain evidence="2 3">179-C4-2-HS</strain>
    </source>
</reference>
<dbReference type="RefSeq" id="WP_348527138.1">
    <property type="nucleotide sequence ID" value="NZ_JAROBZ020000001.1"/>
</dbReference>
<accession>A0ABV4YQ86</accession>
<comment type="caution">
    <text evidence="2">The sequence shown here is derived from an EMBL/GenBank/DDBJ whole genome shotgun (WGS) entry which is preliminary data.</text>
</comment>
<protein>
    <submittedName>
        <fullName evidence="2">Multicopper oxidase domain-containing protein</fullName>
    </submittedName>
</protein>
<dbReference type="SUPFAM" id="SSF49503">
    <property type="entry name" value="Cupredoxins"/>
    <property type="match status" value="1"/>
</dbReference>
<evidence type="ECO:0000313" key="2">
    <source>
        <dbReference type="EMBL" id="MFB3167029.1"/>
    </source>
</evidence>
<dbReference type="Proteomes" id="UP001241748">
    <property type="component" value="Unassembled WGS sequence"/>
</dbReference>
<evidence type="ECO:0000313" key="3">
    <source>
        <dbReference type="Proteomes" id="UP001241748"/>
    </source>
</evidence>
<dbReference type="InterPro" id="IPR008972">
    <property type="entry name" value="Cupredoxin"/>
</dbReference>
<gene>
    <name evidence="2" type="ORF">P5G62_007885</name>
</gene>
<feature type="domain" description="Plastocyanin-like" evidence="1">
    <location>
        <begin position="5"/>
        <end position="97"/>
    </location>
</feature>
<keyword evidence="3" id="KW-1185">Reference proteome</keyword>
<sequence length="231" mass="25738">MPDAIDGTFPGPTIRVPRGVVFHAAVEGHGQAPHTIHWHGIEPTAINDGVGHTSMEIGDYTYQWQPNHIGSYFYHCHRNTIQHFDFGLYGFLIIEPPDAYDPSDGKNVGGYPRRTAANLSNFPKFPGFIGGNLESGDPHAMTVPYDVEALWVIDDIDSVWRDEAEHAHQTFPEHGDRPGVNDEFHTNDRGNEEFFAFHDYNPDYFVVTGINFPGRVGSTVSIRHGLTIPAS</sequence>
<dbReference type="Gene3D" id="2.60.40.420">
    <property type="entry name" value="Cupredoxins - blue copper proteins"/>
    <property type="match status" value="1"/>
</dbReference>
<proteinExistence type="predicted"/>
<name>A0ABV4YQ86_9BACI</name>
<dbReference type="InterPro" id="IPR011707">
    <property type="entry name" value="Cu-oxidase-like_N"/>
</dbReference>
<dbReference type="EMBL" id="JAROBZ020000001">
    <property type="protein sequence ID" value="MFB3167029.1"/>
    <property type="molecule type" value="Genomic_DNA"/>
</dbReference>
<dbReference type="InterPro" id="IPR045087">
    <property type="entry name" value="Cu-oxidase_fam"/>
</dbReference>
<evidence type="ECO:0000259" key="1">
    <source>
        <dbReference type="Pfam" id="PF07732"/>
    </source>
</evidence>
<dbReference type="Pfam" id="PF07732">
    <property type="entry name" value="Cu-oxidase_3"/>
    <property type="match status" value="1"/>
</dbReference>
<dbReference type="PANTHER" id="PTHR11709">
    <property type="entry name" value="MULTI-COPPER OXIDASE"/>
    <property type="match status" value="1"/>
</dbReference>
<organism evidence="2 3">
    <name type="scientific">Neobacillus driksii</name>
    <dbReference type="NCBI Taxonomy" id="3035913"/>
    <lineage>
        <taxon>Bacteria</taxon>
        <taxon>Bacillati</taxon>
        <taxon>Bacillota</taxon>
        <taxon>Bacilli</taxon>
        <taxon>Bacillales</taxon>
        <taxon>Bacillaceae</taxon>
        <taxon>Neobacillus</taxon>
    </lineage>
</organism>